<proteinExistence type="predicted"/>
<dbReference type="GO" id="GO:0110001">
    <property type="term" value="C:toxin-antitoxin complex"/>
    <property type="evidence" value="ECO:0007669"/>
    <property type="project" value="InterPro"/>
</dbReference>
<dbReference type="GO" id="GO:0004540">
    <property type="term" value="F:RNA nuclease activity"/>
    <property type="evidence" value="ECO:0007669"/>
    <property type="project" value="InterPro"/>
</dbReference>
<dbReference type="GO" id="GO:0000166">
    <property type="term" value="F:nucleotide binding"/>
    <property type="evidence" value="ECO:0007669"/>
    <property type="project" value="UniProtKB-KW"/>
</dbReference>
<evidence type="ECO:0000313" key="7">
    <source>
        <dbReference type="Proteomes" id="UP001157396"/>
    </source>
</evidence>
<dbReference type="PANTHER" id="PTHR34139">
    <property type="entry name" value="UPF0331 PROTEIN MJ0127"/>
    <property type="match status" value="1"/>
</dbReference>
<organism evidence="6 7">
    <name type="scientific">Lactococcus garvieae</name>
    <dbReference type="NCBI Taxonomy" id="1363"/>
    <lineage>
        <taxon>Bacteria</taxon>
        <taxon>Bacillati</taxon>
        <taxon>Bacillota</taxon>
        <taxon>Bacilli</taxon>
        <taxon>Lactobacillales</taxon>
        <taxon>Streptococcaceae</taxon>
        <taxon>Lactococcus</taxon>
    </lineage>
</organism>
<dbReference type="GO" id="GO:0016787">
    <property type="term" value="F:hydrolase activity"/>
    <property type="evidence" value="ECO:0007669"/>
    <property type="project" value="UniProtKB-KW"/>
</dbReference>
<keyword evidence="5" id="KW-0378">Hydrolase</keyword>
<evidence type="ECO:0000313" key="6">
    <source>
        <dbReference type="EMBL" id="MDH7959422.1"/>
    </source>
</evidence>
<gene>
    <name evidence="6" type="ORF">QHR29_02935</name>
</gene>
<keyword evidence="1" id="KW-0597">Phosphoprotein</keyword>
<evidence type="ECO:0000256" key="5">
    <source>
        <dbReference type="ARBA" id="ARBA00022801"/>
    </source>
</evidence>
<dbReference type="AlphaFoldDB" id="A0AA43TCD6"/>
<dbReference type="InterPro" id="IPR051813">
    <property type="entry name" value="HepT_RNase_toxin"/>
</dbReference>
<comment type="caution">
    <text evidence="6">The sequence shown here is derived from an EMBL/GenBank/DDBJ whole genome shotgun (WGS) entry which is preliminary data.</text>
</comment>
<dbReference type="RefSeq" id="WP_265149429.1">
    <property type="nucleotide sequence ID" value="NZ_AP026069.1"/>
</dbReference>
<dbReference type="EMBL" id="JARYTV010000002">
    <property type="protein sequence ID" value="MDH7959422.1"/>
    <property type="molecule type" value="Genomic_DNA"/>
</dbReference>
<keyword evidence="4" id="KW-0547">Nucleotide-binding</keyword>
<accession>A0AA43TCD6</accession>
<keyword evidence="2" id="KW-1277">Toxin-antitoxin system</keyword>
<evidence type="ECO:0000256" key="3">
    <source>
        <dbReference type="ARBA" id="ARBA00022722"/>
    </source>
</evidence>
<reference evidence="6" key="1">
    <citation type="submission" date="2023-04" db="EMBL/GenBank/DDBJ databases">
        <title>Genomic analysis of Lactococcus garvieae isolates.</title>
        <authorList>
            <person name="Zhanghang C."/>
        </authorList>
    </citation>
    <scope>NUCLEOTIDE SEQUENCE</scope>
    <source>
        <strain evidence="6">ZB-1</strain>
    </source>
</reference>
<dbReference type="InterPro" id="IPR008201">
    <property type="entry name" value="HepT-like"/>
</dbReference>
<keyword evidence="3" id="KW-0540">Nuclease</keyword>
<protein>
    <submittedName>
        <fullName evidence="6">DUF86 domain-containing protein</fullName>
    </submittedName>
</protein>
<name>A0AA43TCD6_9LACT</name>
<evidence type="ECO:0000256" key="4">
    <source>
        <dbReference type="ARBA" id="ARBA00022741"/>
    </source>
</evidence>
<dbReference type="PANTHER" id="PTHR34139:SF1">
    <property type="entry name" value="RNASE MJ1380-RELATED"/>
    <property type="match status" value="1"/>
</dbReference>
<evidence type="ECO:0000256" key="2">
    <source>
        <dbReference type="ARBA" id="ARBA00022649"/>
    </source>
</evidence>
<evidence type="ECO:0000256" key="1">
    <source>
        <dbReference type="ARBA" id="ARBA00022553"/>
    </source>
</evidence>
<dbReference type="Pfam" id="PF01934">
    <property type="entry name" value="HepT-like"/>
    <property type="match status" value="1"/>
</dbReference>
<sequence length="123" mass="14752">MQHNRDLYYLEQMVYHAEEALEFFSQIDNSEERLFNDSLYQKGISKSLEQMGEMLAVGRISVELQERYNYIPWRAIKGYRNMGVHEYDRIDWSEVSALLKSELRGNIADLQMIIQKERRNKQL</sequence>
<dbReference type="Proteomes" id="UP001157396">
    <property type="component" value="Unassembled WGS sequence"/>
</dbReference>